<evidence type="ECO:0008006" key="3">
    <source>
        <dbReference type="Google" id="ProtNLM"/>
    </source>
</evidence>
<gene>
    <name evidence="1" type="ORF">PX52LOC_04506</name>
</gene>
<accession>A0A5C1AHP4</accession>
<sequence length="128" mass="14150">MFGHGIDFAQLVKTYGTTADVGPASRYSPGEVVQTHKVVTIGNPNDDAVCMSHAERSNLSIRMAVRRMTRLTNAHSKKWENHQAAMGLYFAYYNFCRVHSTFKATPAVASGLAEWTWGVAELLDTITV</sequence>
<evidence type="ECO:0000313" key="2">
    <source>
        <dbReference type="Proteomes" id="UP000324974"/>
    </source>
</evidence>
<dbReference type="RefSeq" id="WP_149112113.1">
    <property type="nucleotide sequence ID" value="NZ_CP042425.1"/>
</dbReference>
<organism evidence="1 2">
    <name type="scientific">Limnoglobus roseus</name>
    <dbReference type="NCBI Taxonomy" id="2598579"/>
    <lineage>
        <taxon>Bacteria</taxon>
        <taxon>Pseudomonadati</taxon>
        <taxon>Planctomycetota</taxon>
        <taxon>Planctomycetia</taxon>
        <taxon>Gemmatales</taxon>
        <taxon>Gemmataceae</taxon>
        <taxon>Limnoglobus</taxon>
    </lineage>
</organism>
<dbReference type="EMBL" id="CP042425">
    <property type="protein sequence ID" value="QEL17516.1"/>
    <property type="molecule type" value="Genomic_DNA"/>
</dbReference>
<evidence type="ECO:0000313" key="1">
    <source>
        <dbReference type="EMBL" id="QEL17516.1"/>
    </source>
</evidence>
<name>A0A5C1AHP4_9BACT</name>
<dbReference type="Proteomes" id="UP000324974">
    <property type="component" value="Chromosome"/>
</dbReference>
<dbReference type="KEGG" id="lrs:PX52LOC_04506"/>
<protein>
    <recommendedName>
        <fullName evidence="3">IS1 family transposase</fullName>
    </recommendedName>
</protein>
<reference evidence="2" key="1">
    <citation type="submission" date="2019-08" db="EMBL/GenBank/DDBJ databases">
        <title>Limnoglobus roseus gen. nov., sp. nov., a novel freshwater planctomycete with a giant genome from the family Gemmataceae.</title>
        <authorList>
            <person name="Kulichevskaya I.S."/>
            <person name="Naumoff D.G."/>
            <person name="Miroshnikov K."/>
            <person name="Ivanova A."/>
            <person name="Philippov D.A."/>
            <person name="Hakobyan A."/>
            <person name="Rijpstra I.C."/>
            <person name="Sinninghe Damste J.S."/>
            <person name="Liesack W."/>
            <person name="Dedysh S.N."/>
        </authorList>
    </citation>
    <scope>NUCLEOTIDE SEQUENCE [LARGE SCALE GENOMIC DNA]</scope>
    <source>
        <strain evidence="2">PX52</strain>
    </source>
</reference>
<dbReference type="AlphaFoldDB" id="A0A5C1AHP4"/>
<keyword evidence="2" id="KW-1185">Reference proteome</keyword>
<proteinExistence type="predicted"/>
<dbReference type="OrthoDB" id="281961at2"/>